<evidence type="ECO:0000256" key="7">
    <source>
        <dbReference type="ARBA" id="ARBA00023026"/>
    </source>
</evidence>
<evidence type="ECO:0000256" key="10">
    <source>
        <dbReference type="ARBA" id="ARBA00023235"/>
    </source>
</evidence>
<keyword evidence="5" id="KW-0276">Fatty acid metabolism</keyword>
<evidence type="ECO:0000256" key="3">
    <source>
        <dbReference type="ARBA" id="ARBA00005005"/>
    </source>
</evidence>
<evidence type="ECO:0000256" key="6">
    <source>
        <dbReference type="ARBA" id="ARBA00022990"/>
    </source>
</evidence>
<comment type="caution">
    <text evidence="11">The sequence shown here is derived from an EMBL/GenBank/DDBJ whole genome shotgun (WGS) entry which is preliminary data.</text>
</comment>
<evidence type="ECO:0000256" key="2">
    <source>
        <dbReference type="ARBA" id="ARBA00004685"/>
    </source>
</evidence>
<protein>
    <submittedName>
        <fullName evidence="11">Enoyl-CoA hydratase/isomerase family protein</fullName>
    </submittedName>
</protein>
<accession>A0A9P4TST0</accession>
<dbReference type="Pfam" id="PF00378">
    <property type="entry name" value="ECH_1"/>
    <property type="match status" value="1"/>
</dbReference>
<keyword evidence="10" id="KW-0413">Isomerase</keyword>
<dbReference type="AlphaFoldDB" id="A0A9P4TST0"/>
<comment type="similarity">
    <text evidence="4">Belongs to the enoyl-CoA hydratase/isomerase family.</text>
</comment>
<dbReference type="GO" id="GO:0006631">
    <property type="term" value="P:fatty acid metabolic process"/>
    <property type="evidence" value="ECO:0007669"/>
    <property type="project" value="UniProtKB-KW"/>
</dbReference>
<dbReference type="PANTHER" id="PTHR43149:SF1">
    <property type="entry name" value="DELTA(3,5)-DELTA(2,4)-DIENOYL-COA ISOMERASE, MITOCHONDRIAL"/>
    <property type="match status" value="1"/>
</dbReference>
<gene>
    <name evidence="11" type="ORF">EJ08DRAFT_654543</name>
</gene>
<comment type="pathway">
    <text evidence="3">Lipid metabolism; fatty acid beta-oxidation.</text>
</comment>
<evidence type="ECO:0000256" key="5">
    <source>
        <dbReference type="ARBA" id="ARBA00022832"/>
    </source>
</evidence>
<evidence type="ECO:0000256" key="8">
    <source>
        <dbReference type="ARBA" id="ARBA00023098"/>
    </source>
</evidence>
<dbReference type="PANTHER" id="PTHR43149">
    <property type="entry name" value="ENOYL-COA HYDRATASE"/>
    <property type="match status" value="1"/>
</dbReference>
<comment type="subcellular location">
    <subcellularLocation>
        <location evidence="1">Peroxisome</location>
    </subcellularLocation>
</comment>
<organism evidence="11 12">
    <name type="scientific">Tothia fuscella</name>
    <dbReference type="NCBI Taxonomy" id="1048955"/>
    <lineage>
        <taxon>Eukaryota</taxon>
        <taxon>Fungi</taxon>
        <taxon>Dikarya</taxon>
        <taxon>Ascomycota</taxon>
        <taxon>Pezizomycotina</taxon>
        <taxon>Dothideomycetes</taxon>
        <taxon>Pleosporomycetidae</taxon>
        <taxon>Venturiales</taxon>
        <taxon>Cylindrosympodiaceae</taxon>
        <taxon>Tothia</taxon>
    </lineage>
</organism>
<dbReference type="Gene3D" id="3.90.226.10">
    <property type="entry name" value="2-enoyl-CoA Hydratase, Chain A, domain 1"/>
    <property type="match status" value="1"/>
</dbReference>
<name>A0A9P4TST0_9PEZI</name>
<evidence type="ECO:0000313" key="12">
    <source>
        <dbReference type="Proteomes" id="UP000800235"/>
    </source>
</evidence>
<sequence>MPSSDYNYEYFNVTFPIENVAHVEINRAEKMNAFVEVMWLNLSKIFTRLSTDSNVRAILLTGAGPKAFTAGLDVQAASQGPTLGSGSQTKDPARMAAAIRLHAMEFQDCITAIEKCAKPVIVLLHGYSYGLGIDISVASDIRICTKDARMCVKEVDIGIAADIGTLTRLPKSGVSLSWVKDVALTAREFYHEEALRVGFVSDVYENKEAGVKGGLELAAKIAEKSPVAIFGTKELINWSRDRSVEDGLKYTAIWNGAMVQTADVKSALLSSLQRKTPKFEKL</sequence>
<dbReference type="Proteomes" id="UP000800235">
    <property type="component" value="Unassembled WGS sequence"/>
</dbReference>
<evidence type="ECO:0000313" key="11">
    <source>
        <dbReference type="EMBL" id="KAF2417413.1"/>
    </source>
</evidence>
<comment type="pathway">
    <text evidence="2">Mycotoxin biosynthesis.</text>
</comment>
<dbReference type="SUPFAM" id="SSF52096">
    <property type="entry name" value="ClpP/crotonase"/>
    <property type="match status" value="1"/>
</dbReference>
<dbReference type="FunFam" id="1.10.12.10:FF:000004">
    <property type="entry name" value="Delta3,5-delta2,4-dienoyl-CoA isomerase"/>
    <property type="match status" value="1"/>
</dbReference>
<dbReference type="InterPro" id="IPR001753">
    <property type="entry name" value="Enoyl-CoA_hydra/iso"/>
</dbReference>
<reference evidence="11" key="1">
    <citation type="journal article" date="2020" name="Stud. Mycol.">
        <title>101 Dothideomycetes genomes: a test case for predicting lifestyles and emergence of pathogens.</title>
        <authorList>
            <person name="Haridas S."/>
            <person name="Albert R."/>
            <person name="Binder M."/>
            <person name="Bloem J."/>
            <person name="Labutti K."/>
            <person name="Salamov A."/>
            <person name="Andreopoulos B."/>
            <person name="Baker S."/>
            <person name="Barry K."/>
            <person name="Bills G."/>
            <person name="Bluhm B."/>
            <person name="Cannon C."/>
            <person name="Castanera R."/>
            <person name="Culley D."/>
            <person name="Daum C."/>
            <person name="Ezra D."/>
            <person name="Gonzalez J."/>
            <person name="Henrissat B."/>
            <person name="Kuo A."/>
            <person name="Liang C."/>
            <person name="Lipzen A."/>
            <person name="Lutzoni F."/>
            <person name="Magnuson J."/>
            <person name="Mondo S."/>
            <person name="Nolan M."/>
            <person name="Ohm R."/>
            <person name="Pangilinan J."/>
            <person name="Park H.-J."/>
            <person name="Ramirez L."/>
            <person name="Alfaro M."/>
            <person name="Sun H."/>
            <person name="Tritt A."/>
            <person name="Yoshinaga Y."/>
            <person name="Zwiers L.-H."/>
            <person name="Turgeon B."/>
            <person name="Goodwin S."/>
            <person name="Spatafora J."/>
            <person name="Crous P."/>
            <person name="Grigoriev I."/>
        </authorList>
    </citation>
    <scope>NUCLEOTIDE SEQUENCE</scope>
    <source>
        <strain evidence="11">CBS 130266</strain>
    </source>
</reference>
<keyword evidence="8" id="KW-0443">Lipid metabolism</keyword>
<dbReference type="OrthoDB" id="14970at2759"/>
<evidence type="ECO:0000256" key="9">
    <source>
        <dbReference type="ARBA" id="ARBA00023140"/>
    </source>
</evidence>
<dbReference type="Gene3D" id="1.10.12.10">
    <property type="entry name" value="Lyase 2-enoyl-coa Hydratase, Chain A, domain 2"/>
    <property type="match status" value="1"/>
</dbReference>
<keyword evidence="9" id="KW-0576">Peroxisome</keyword>
<dbReference type="CDD" id="cd06558">
    <property type="entry name" value="crotonase-like"/>
    <property type="match status" value="1"/>
</dbReference>
<dbReference type="GO" id="GO:0005739">
    <property type="term" value="C:mitochondrion"/>
    <property type="evidence" value="ECO:0007669"/>
    <property type="project" value="TreeGrafter"/>
</dbReference>
<dbReference type="GO" id="GO:0051750">
    <property type="term" value="F:delta(3,5)-delta(2,4)-dienoyl-CoA isomerase activity"/>
    <property type="evidence" value="ECO:0007669"/>
    <property type="project" value="TreeGrafter"/>
</dbReference>
<dbReference type="GO" id="GO:0005777">
    <property type="term" value="C:peroxisome"/>
    <property type="evidence" value="ECO:0007669"/>
    <property type="project" value="UniProtKB-SubCell"/>
</dbReference>
<dbReference type="InterPro" id="IPR045002">
    <property type="entry name" value="Ech1-like"/>
</dbReference>
<dbReference type="InterPro" id="IPR029045">
    <property type="entry name" value="ClpP/crotonase-like_dom_sf"/>
</dbReference>
<dbReference type="EMBL" id="MU007141">
    <property type="protein sequence ID" value="KAF2417413.1"/>
    <property type="molecule type" value="Genomic_DNA"/>
</dbReference>
<evidence type="ECO:0000256" key="4">
    <source>
        <dbReference type="ARBA" id="ARBA00005254"/>
    </source>
</evidence>
<dbReference type="FunFam" id="3.90.226.10:FF:000024">
    <property type="entry name" value="Delta3,5-delta2,4-dienoyl-CoA isomerase"/>
    <property type="match status" value="1"/>
</dbReference>
<keyword evidence="7" id="KW-0843">Virulence</keyword>
<dbReference type="InterPro" id="IPR014748">
    <property type="entry name" value="Enoyl-CoA_hydra_C"/>
</dbReference>
<proteinExistence type="inferred from homology"/>
<keyword evidence="12" id="KW-1185">Reference proteome</keyword>
<evidence type="ECO:0000256" key="1">
    <source>
        <dbReference type="ARBA" id="ARBA00004275"/>
    </source>
</evidence>
<keyword evidence="6" id="KW-0007">Acetylation</keyword>